<dbReference type="EMBL" id="CAEKKB010000001">
    <property type="protein sequence ID" value="CAB4292748.1"/>
    <property type="molecule type" value="Genomic_DNA"/>
</dbReference>
<proteinExistence type="predicted"/>
<evidence type="ECO:0000313" key="2">
    <source>
        <dbReference type="Proteomes" id="UP000507245"/>
    </source>
</evidence>
<dbReference type="Proteomes" id="UP000507245">
    <property type="component" value="Unassembled WGS sequence"/>
</dbReference>
<keyword evidence="2" id="KW-1185">Reference proteome</keyword>
<sequence length="128" mass="13937">MQQWQSTGKGVADGCRLARGSPLDLLSSYRSVSLEQGNGGRVADGKGVSSQLLEEMRSAYVGLIGEEVHWRWLSSSTLVWGCLVPLVDVLPMECDVTPAIWQGACRSKLGEGCRPLIGRWCLELSLTE</sequence>
<accession>A0A6J5W3B1</accession>
<name>A0A6J5W3B1_PRUAR</name>
<protein>
    <submittedName>
        <fullName evidence="1">Uncharacterized protein</fullName>
    </submittedName>
</protein>
<organism evidence="1 2">
    <name type="scientific">Prunus armeniaca</name>
    <name type="common">Apricot</name>
    <name type="synonym">Armeniaca vulgaris</name>
    <dbReference type="NCBI Taxonomy" id="36596"/>
    <lineage>
        <taxon>Eukaryota</taxon>
        <taxon>Viridiplantae</taxon>
        <taxon>Streptophyta</taxon>
        <taxon>Embryophyta</taxon>
        <taxon>Tracheophyta</taxon>
        <taxon>Spermatophyta</taxon>
        <taxon>Magnoliopsida</taxon>
        <taxon>eudicotyledons</taxon>
        <taxon>Gunneridae</taxon>
        <taxon>Pentapetalae</taxon>
        <taxon>rosids</taxon>
        <taxon>fabids</taxon>
        <taxon>Rosales</taxon>
        <taxon>Rosaceae</taxon>
        <taxon>Amygdaloideae</taxon>
        <taxon>Amygdaleae</taxon>
        <taxon>Prunus</taxon>
    </lineage>
</organism>
<dbReference type="AlphaFoldDB" id="A0A6J5W3B1"/>
<gene>
    <name evidence="1" type="ORF">ORAREDHAP_LOCUS1290</name>
</gene>
<reference evidence="2" key="1">
    <citation type="journal article" date="2020" name="Genome Biol.">
        <title>Gamete binning: chromosome-level and haplotype-resolved genome assembly enabled by high-throughput single-cell sequencing of gamete genomes.</title>
        <authorList>
            <person name="Campoy J.A."/>
            <person name="Sun H."/>
            <person name="Goel M."/>
            <person name="Jiao W.-B."/>
            <person name="Folz-Donahue K."/>
            <person name="Wang N."/>
            <person name="Rubio M."/>
            <person name="Liu C."/>
            <person name="Kukat C."/>
            <person name="Ruiz D."/>
            <person name="Huettel B."/>
            <person name="Schneeberger K."/>
        </authorList>
    </citation>
    <scope>NUCLEOTIDE SEQUENCE [LARGE SCALE GENOMIC DNA]</scope>
    <source>
        <strain evidence="2">cv. Rojo Pasion</strain>
    </source>
</reference>
<evidence type="ECO:0000313" key="1">
    <source>
        <dbReference type="EMBL" id="CAB4292748.1"/>
    </source>
</evidence>